<keyword evidence="3" id="KW-0998">Cell outer membrane</keyword>
<sequence length="527" mass="56444">MFVGTTLGLVAGAAHAQDGASPAPAAAARKVDINEYFVEGNTALSDPEIEQAVYPFLGPDKTLDDVERARGALQKAYADKGLKTVFVEIPQQNVVGGRVRLLVTEAKIGQVAISGEKHMSEKRLAAALPEVRSGKVPDLNRLTDQITALNSRSTDRQVTPELKPGTTPGTIDVALKVDDKLPLHGGIELSNRYSRDTKPLRLQANLRYDDLWGLGHSISAFYSVAPQRRSDAEVYVGSYGAPLSDNLRLDITGLRSNSDVATVGNTNVLGNGWSVTAALTRTLKGGPGFYHRISLSVAYKDFKEDTRFADSKGAVGVSKAPIHYVPISLSYSGSWVKGEGKLGFGLAGTFGLRALGSDETAFDNKRYRAGGGFAYLHGNFDYLYTLPHDIQLYTNVEAQLASQALVSNEEMALGGVGTVRGYLQSEAIGDNGLLSSVELRSPSLGKFGEGLIDELRFIAFFDAGRVWVIDPLPDQARGFGLYSVGAGLRAKLFGHVSGDLDAGFPLTSNGVTRAGDARVHFRISTDF</sequence>
<evidence type="ECO:0000313" key="6">
    <source>
        <dbReference type="EMBL" id="MCW6533646.1"/>
    </source>
</evidence>
<dbReference type="PANTHER" id="PTHR34597:SF6">
    <property type="entry name" value="BLR6126 PROTEIN"/>
    <property type="match status" value="1"/>
</dbReference>
<gene>
    <name evidence="6" type="ORF">NEE01_02470</name>
</gene>
<dbReference type="Pfam" id="PF08479">
    <property type="entry name" value="POTRA_2"/>
    <property type="match status" value="1"/>
</dbReference>
<dbReference type="Pfam" id="PF03865">
    <property type="entry name" value="ShlB"/>
    <property type="match status" value="1"/>
</dbReference>
<keyword evidence="2" id="KW-0812">Transmembrane</keyword>
<dbReference type="InterPro" id="IPR005565">
    <property type="entry name" value="Hemolysn_activator_HlyB_C"/>
</dbReference>
<dbReference type="InterPro" id="IPR051544">
    <property type="entry name" value="TPS_OM_transporter"/>
</dbReference>
<feature type="domain" description="Haemolysin activator HlyB C-terminal" evidence="4">
    <location>
        <begin position="169"/>
        <end position="489"/>
    </location>
</feature>
<evidence type="ECO:0000259" key="4">
    <source>
        <dbReference type="Pfam" id="PF03865"/>
    </source>
</evidence>
<keyword evidence="1" id="KW-1134">Transmembrane beta strand</keyword>
<dbReference type="AlphaFoldDB" id="A0AA42CSS9"/>
<accession>A0AA42CSS9</accession>
<proteinExistence type="predicted"/>
<evidence type="ECO:0000256" key="2">
    <source>
        <dbReference type="ARBA" id="ARBA00022692"/>
    </source>
</evidence>
<dbReference type="PANTHER" id="PTHR34597">
    <property type="entry name" value="SLR1661 PROTEIN"/>
    <property type="match status" value="1"/>
</dbReference>
<dbReference type="GO" id="GO:0008320">
    <property type="term" value="F:protein transmembrane transporter activity"/>
    <property type="evidence" value="ECO:0007669"/>
    <property type="project" value="TreeGrafter"/>
</dbReference>
<dbReference type="EMBL" id="JANFAV010000001">
    <property type="protein sequence ID" value="MCW6533646.1"/>
    <property type="molecule type" value="Genomic_DNA"/>
</dbReference>
<reference evidence="6" key="1">
    <citation type="submission" date="2022-06" db="EMBL/GenBank/DDBJ databases">
        <title>Sphingomonas sp. nov. isolated from rhizosphere soil of tomato.</title>
        <authorList>
            <person name="Dong H."/>
            <person name="Gao R."/>
        </authorList>
    </citation>
    <scope>NUCLEOTIDE SEQUENCE</scope>
    <source>
        <strain evidence="6">MMSM24</strain>
    </source>
</reference>
<comment type="caution">
    <text evidence="6">The sequence shown here is derived from an EMBL/GenBank/DDBJ whole genome shotgun (WGS) entry which is preliminary data.</text>
</comment>
<dbReference type="GO" id="GO:0098046">
    <property type="term" value="C:type V protein secretion system complex"/>
    <property type="evidence" value="ECO:0007669"/>
    <property type="project" value="TreeGrafter"/>
</dbReference>
<name>A0AA42CSS9_9SPHN</name>
<dbReference type="Proteomes" id="UP001165565">
    <property type="component" value="Unassembled WGS sequence"/>
</dbReference>
<dbReference type="GO" id="GO:0046819">
    <property type="term" value="P:protein secretion by the type V secretion system"/>
    <property type="evidence" value="ECO:0007669"/>
    <property type="project" value="TreeGrafter"/>
</dbReference>
<evidence type="ECO:0000256" key="1">
    <source>
        <dbReference type="ARBA" id="ARBA00022452"/>
    </source>
</evidence>
<organism evidence="6 7">
    <name type="scientific">Sphingomonas lycopersici</name>
    <dbReference type="NCBI Taxonomy" id="2951807"/>
    <lineage>
        <taxon>Bacteria</taxon>
        <taxon>Pseudomonadati</taxon>
        <taxon>Pseudomonadota</taxon>
        <taxon>Alphaproteobacteria</taxon>
        <taxon>Sphingomonadales</taxon>
        <taxon>Sphingomonadaceae</taxon>
        <taxon>Sphingomonas</taxon>
    </lineage>
</organism>
<dbReference type="RefSeq" id="WP_265267666.1">
    <property type="nucleotide sequence ID" value="NZ_JANFAV010000001.1"/>
</dbReference>
<protein>
    <submittedName>
        <fullName evidence="6">BamA/TamA family outer membrane protein</fullName>
    </submittedName>
</protein>
<dbReference type="Gene3D" id="2.40.160.50">
    <property type="entry name" value="membrane protein fhac: a member of the omp85/tpsb transporter family"/>
    <property type="match status" value="1"/>
</dbReference>
<dbReference type="Gene3D" id="3.10.20.310">
    <property type="entry name" value="membrane protein fhac"/>
    <property type="match status" value="1"/>
</dbReference>
<keyword evidence="7" id="KW-1185">Reference proteome</keyword>
<keyword evidence="1" id="KW-0472">Membrane</keyword>
<evidence type="ECO:0000256" key="3">
    <source>
        <dbReference type="ARBA" id="ARBA00023237"/>
    </source>
</evidence>
<evidence type="ECO:0000313" key="7">
    <source>
        <dbReference type="Proteomes" id="UP001165565"/>
    </source>
</evidence>
<evidence type="ECO:0000259" key="5">
    <source>
        <dbReference type="Pfam" id="PF08479"/>
    </source>
</evidence>
<dbReference type="InterPro" id="IPR013686">
    <property type="entry name" value="Polypept-transport_assoc_ShlB"/>
</dbReference>
<feature type="domain" description="Polypeptide-transport-associated ShlB-type" evidence="5">
    <location>
        <begin position="32"/>
        <end position="105"/>
    </location>
</feature>